<reference evidence="1 2" key="1">
    <citation type="journal article" date="2018" name="PLoS ONE">
        <title>The draft genome of Kipferlia bialata reveals reductive genome evolution in fornicate parasites.</title>
        <authorList>
            <person name="Tanifuji G."/>
            <person name="Takabayashi S."/>
            <person name="Kume K."/>
            <person name="Takagi M."/>
            <person name="Nakayama T."/>
            <person name="Kamikawa R."/>
            <person name="Inagaki Y."/>
            <person name="Hashimoto T."/>
        </authorList>
    </citation>
    <scope>NUCLEOTIDE SEQUENCE [LARGE SCALE GENOMIC DNA]</scope>
    <source>
        <strain evidence="1">NY0173</strain>
    </source>
</reference>
<proteinExistence type="predicted"/>
<dbReference type="Proteomes" id="UP000265618">
    <property type="component" value="Unassembled WGS sequence"/>
</dbReference>
<evidence type="ECO:0000313" key="2">
    <source>
        <dbReference type="Proteomes" id="UP000265618"/>
    </source>
</evidence>
<gene>
    <name evidence="1" type="ORF">KIPB_013265</name>
</gene>
<name>A0A9K3GNP0_9EUKA</name>
<keyword evidence="2" id="KW-1185">Reference proteome</keyword>
<accession>A0A9K3GNP0</accession>
<evidence type="ECO:0000313" key="1">
    <source>
        <dbReference type="EMBL" id="GIQ90464.1"/>
    </source>
</evidence>
<dbReference type="EMBL" id="BDIP01006214">
    <property type="protein sequence ID" value="GIQ90464.1"/>
    <property type="molecule type" value="Genomic_DNA"/>
</dbReference>
<sequence length="69" mass="7911">MTAELRDQLLGREVHSNLPARLDRLPWSGWHWRCILALGISWILDGLEVTSISLIGTLLQKNWDLSDTE</sequence>
<dbReference type="AlphaFoldDB" id="A0A9K3GNP0"/>
<feature type="non-terminal residue" evidence="1">
    <location>
        <position position="1"/>
    </location>
</feature>
<comment type="caution">
    <text evidence="1">The sequence shown here is derived from an EMBL/GenBank/DDBJ whole genome shotgun (WGS) entry which is preliminary data.</text>
</comment>
<protein>
    <submittedName>
        <fullName evidence="1">Uncharacterized protein</fullName>
    </submittedName>
</protein>
<organism evidence="1 2">
    <name type="scientific">Kipferlia bialata</name>
    <dbReference type="NCBI Taxonomy" id="797122"/>
    <lineage>
        <taxon>Eukaryota</taxon>
        <taxon>Metamonada</taxon>
        <taxon>Carpediemonas-like organisms</taxon>
        <taxon>Kipferlia</taxon>
    </lineage>
</organism>